<feature type="compositionally biased region" description="Basic residues" evidence="6">
    <location>
        <begin position="385"/>
        <end position="401"/>
    </location>
</feature>
<evidence type="ECO:0000313" key="10">
    <source>
        <dbReference type="EMBL" id="NME96819.1"/>
    </source>
</evidence>
<evidence type="ECO:0000259" key="9">
    <source>
        <dbReference type="PROSITE" id="PS51195"/>
    </source>
</evidence>
<dbReference type="AlphaFoldDB" id="A0A848CR35"/>
<feature type="domain" description="Helicase ATP-binding" evidence="7">
    <location>
        <begin position="33"/>
        <end position="203"/>
    </location>
</feature>
<dbReference type="PROSITE" id="PS51195">
    <property type="entry name" value="Q_MOTIF"/>
    <property type="match status" value="1"/>
</dbReference>
<keyword evidence="3 10" id="KW-0347">Helicase</keyword>
<feature type="domain" description="DEAD-box RNA helicase Q" evidence="9">
    <location>
        <begin position="2"/>
        <end position="30"/>
    </location>
</feature>
<dbReference type="GO" id="GO:0005840">
    <property type="term" value="C:ribosome"/>
    <property type="evidence" value="ECO:0007669"/>
    <property type="project" value="TreeGrafter"/>
</dbReference>
<dbReference type="InterPro" id="IPR044742">
    <property type="entry name" value="DEAD/DEAH_RhlB"/>
</dbReference>
<sequence length="401" mass="45368">MKTFAESGLAPFLLEGLAEINIKIPTPIQQQAIPLQLAGYSVVGESQTGTGKTLAYLLPLLQEIHADASTTQALILAPTRELTVQIRHVLEALCRGTNIRFQIIMGGVDIKRQIEKLKQKPHIIIGSPGRIYDLIEKKKLKVHEVKRLVIDEADQMLESGAVREVEAVMQRTPRTRKLSVFSATISPMVEEWGSKWTEEELKVIKIQEKSRLPKLIEHYFIVTPEREKFETLRRLLQALQPERALIFVKKLHLVGDIANWLAAKEVAIAGIHSETKKAEREQAMNKIRKGELRYLVTTDLLARGLDIDDVTHVINFDLPFDADGYIHRAGRTGRAGKGGMAVTLLEPKEKFMAGKLAKQLHIEIQEQMLFRGELVPPKKPSSRPPFKKKPNIKTKKHTRRK</sequence>
<dbReference type="SMART" id="SM00487">
    <property type="entry name" value="DEXDc"/>
    <property type="match status" value="1"/>
</dbReference>
<evidence type="ECO:0000256" key="4">
    <source>
        <dbReference type="ARBA" id="ARBA00022840"/>
    </source>
</evidence>
<dbReference type="SMART" id="SM00490">
    <property type="entry name" value="HELICc"/>
    <property type="match status" value="1"/>
</dbReference>
<keyword evidence="4" id="KW-0067">ATP-binding</keyword>
<reference evidence="10 11" key="1">
    <citation type="submission" date="2020-04" db="EMBL/GenBank/DDBJ databases">
        <authorList>
            <person name="Hitch T.C.A."/>
            <person name="Wylensek D."/>
            <person name="Clavel T."/>
        </authorList>
    </citation>
    <scope>NUCLEOTIDE SEQUENCE [LARGE SCALE GENOMIC DNA]</scope>
    <source>
        <strain evidence="10 11">WB01_D5_05</strain>
    </source>
</reference>
<evidence type="ECO:0000259" key="7">
    <source>
        <dbReference type="PROSITE" id="PS51192"/>
    </source>
</evidence>
<organism evidence="10 11">
    <name type="scientific">Aneurinibacillus aneurinilyticus</name>
    <name type="common">Bacillus aneurinolyticus</name>
    <dbReference type="NCBI Taxonomy" id="1391"/>
    <lineage>
        <taxon>Bacteria</taxon>
        <taxon>Bacillati</taxon>
        <taxon>Bacillota</taxon>
        <taxon>Bacilli</taxon>
        <taxon>Bacillales</taxon>
        <taxon>Paenibacillaceae</taxon>
        <taxon>Aneurinibacillus group</taxon>
        <taxon>Aneurinibacillus</taxon>
    </lineage>
</organism>
<feature type="domain" description="Helicase C-terminal" evidence="8">
    <location>
        <begin position="231"/>
        <end position="382"/>
    </location>
</feature>
<dbReference type="GO" id="GO:0033592">
    <property type="term" value="F:RNA strand annealing activity"/>
    <property type="evidence" value="ECO:0007669"/>
    <property type="project" value="TreeGrafter"/>
</dbReference>
<dbReference type="SUPFAM" id="SSF52540">
    <property type="entry name" value="P-loop containing nucleoside triphosphate hydrolases"/>
    <property type="match status" value="1"/>
</dbReference>
<dbReference type="Gene3D" id="3.40.50.300">
    <property type="entry name" value="P-loop containing nucleotide triphosphate hydrolases"/>
    <property type="match status" value="2"/>
</dbReference>
<name>A0A848CR35_ANEAE</name>
<dbReference type="PROSITE" id="PS51192">
    <property type="entry name" value="HELICASE_ATP_BIND_1"/>
    <property type="match status" value="1"/>
</dbReference>
<dbReference type="GO" id="GO:0009409">
    <property type="term" value="P:response to cold"/>
    <property type="evidence" value="ECO:0007669"/>
    <property type="project" value="TreeGrafter"/>
</dbReference>
<keyword evidence="2" id="KW-0378">Hydrolase</keyword>
<feature type="region of interest" description="Disordered" evidence="6">
    <location>
        <begin position="374"/>
        <end position="401"/>
    </location>
</feature>
<evidence type="ECO:0000259" key="8">
    <source>
        <dbReference type="PROSITE" id="PS51194"/>
    </source>
</evidence>
<dbReference type="Pfam" id="PF00271">
    <property type="entry name" value="Helicase_C"/>
    <property type="match status" value="1"/>
</dbReference>
<comment type="caution">
    <text evidence="10">The sequence shown here is derived from an EMBL/GenBank/DDBJ whole genome shotgun (WGS) entry which is preliminary data.</text>
</comment>
<dbReference type="GO" id="GO:0003724">
    <property type="term" value="F:RNA helicase activity"/>
    <property type="evidence" value="ECO:0007669"/>
    <property type="project" value="InterPro"/>
</dbReference>
<dbReference type="InterPro" id="IPR001650">
    <property type="entry name" value="Helicase_C-like"/>
</dbReference>
<dbReference type="GO" id="GO:0005829">
    <property type="term" value="C:cytosol"/>
    <property type="evidence" value="ECO:0007669"/>
    <property type="project" value="TreeGrafter"/>
</dbReference>
<accession>A0A848CR35</accession>
<evidence type="ECO:0000313" key="11">
    <source>
        <dbReference type="Proteomes" id="UP000561326"/>
    </source>
</evidence>
<evidence type="ECO:0000256" key="2">
    <source>
        <dbReference type="ARBA" id="ARBA00022801"/>
    </source>
</evidence>
<evidence type="ECO:0000256" key="5">
    <source>
        <dbReference type="PROSITE-ProRule" id="PRU00552"/>
    </source>
</evidence>
<evidence type="ECO:0000256" key="1">
    <source>
        <dbReference type="ARBA" id="ARBA00022741"/>
    </source>
</evidence>
<dbReference type="CDD" id="cd00268">
    <property type="entry name" value="DEADc"/>
    <property type="match status" value="1"/>
</dbReference>
<feature type="short sequence motif" description="Q motif" evidence="5">
    <location>
        <begin position="2"/>
        <end position="30"/>
    </location>
</feature>
<dbReference type="Pfam" id="PF00270">
    <property type="entry name" value="DEAD"/>
    <property type="match status" value="1"/>
</dbReference>
<evidence type="ECO:0000256" key="6">
    <source>
        <dbReference type="SAM" id="MobiDB-lite"/>
    </source>
</evidence>
<dbReference type="GO" id="GO:0016787">
    <property type="term" value="F:hydrolase activity"/>
    <property type="evidence" value="ECO:0007669"/>
    <property type="project" value="UniProtKB-KW"/>
</dbReference>
<dbReference type="CDD" id="cd18787">
    <property type="entry name" value="SF2_C_DEAD"/>
    <property type="match status" value="1"/>
</dbReference>
<dbReference type="InterPro" id="IPR027417">
    <property type="entry name" value="P-loop_NTPase"/>
</dbReference>
<dbReference type="InterPro" id="IPR011545">
    <property type="entry name" value="DEAD/DEAH_box_helicase_dom"/>
</dbReference>
<evidence type="ECO:0000256" key="3">
    <source>
        <dbReference type="ARBA" id="ARBA00022806"/>
    </source>
</evidence>
<dbReference type="GO" id="GO:0005524">
    <property type="term" value="F:ATP binding"/>
    <property type="evidence" value="ECO:0007669"/>
    <property type="project" value="UniProtKB-KW"/>
</dbReference>
<keyword evidence="1" id="KW-0547">Nucleotide-binding</keyword>
<dbReference type="PANTHER" id="PTHR47963:SF7">
    <property type="entry name" value="ATP-DEPENDENT RNA HELICASE YFML-RELATED"/>
    <property type="match status" value="1"/>
</dbReference>
<dbReference type="InterPro" id="IPR050547">
    <property type="entry name" value="DEAD_box_RNA_helicases"/>
</dbReference>
<dbReference type="GeneID" id="92838133"/>
<proteinExistence type="predicted"/>
<dbReference type="Proteomes" id="UP000561326">
    <property type="component" value="Unassembled WGS sequence"/>
</dbReference>
<gene>
    <name evidence="10" type="ORF">HF838_00985</name>
</gene>
<protein>
    <submittedName>
        <fullName evidence="10">DEAD/DEAH box helicase</fullName>
    </submittedName>
</protein>
<dbReference type="EMBL" id="JABAGO010000001">
    <property type="protein sequence ID" value="NME96819.1"/>
    <property type="molecule type" value="Genomic_DNA"/>
</dbReference>
<dbReference type="InterPro" id="IPR014001">
    <property type="entry name" value="Helicase_ATP-bd"/>
</dbReference>
<dbReference type="PANTHER" id="PTHR47963">
    <property type="entry name" value="DEAD-BOX ATP-DEPENDENT RNA HELICASE 47, MITOCHONDRIAL"/>
    <property type="match status" value="1"/>
</dbReference>
<dbReference type="InterPro" id="IPR014014">
    <property type="entry name" value="RNA_helicase_DEAD_Q_motif"/>
</dbReference>
<dbReference type="OrthoDB" id="9805696at2"/>
<dbReference type="RefSeq" id="WP_021620219.1">
    <property type="nucleotide sequence ID" value="NZ_CABKST010000077.1"/>
</dbReference>
<dbReference type="PROSITE" id="PS51194">
    <property type="entry name" value="HELICASE_CTER"/>
    <property type="match status" value="1"/>
</dbReference>